<reference evidence="1 2" key="1">
    <citation type="submission" date="2016-08" db="EMBL/GenBank/DDBJ databases">
        <title>Analysis of Carbohydrate Active Enzymes in Thermogemmatispora T81 Reveals Carbohydrate Degradation Ability.</title>
        <authorList>
            <person name="Tomazini A."/>
            <person name="Lal S."/>
            <person name="Stott M."/>
            <person name="Henrissat B."/>
            <person name="Polikarpov I."/>
            <person name="Sparling R."/>
            <person name="Levin D.B."/>
        </authorList>
    </citation>
    <scope>NUCLEOTIDE SEQUENCE [LARGE SCALE GENOMIC DNA]</scope>
    <source>
        <strain evidence="1 2">T81</strain>
    </source>
</reference>
<dbReference type="EMBL" id="MCIF01000002">
    <property type="protein sequence ID" value="RAQ97126.1"/>
    <property type="molecule type" value="Genomic_DNA"/>
</dbReference>
<accession>A0A328VHC1</accession>
<comment type="caution">
    <text evidence="1">The sequence shown here is derived from an EMBL/GenBank/DDBJ whole genome shotgun (WGS) entry which is preliminary data.</text>
</comment>
<name>A0A328VHC1_9CHLR</name>
<gene>
    <name evidence="1" type="ORF">A4R35_16425</name>
</gene>
<keyword evidence="2" id="KW-1185">Reference proteome</keyword>
<evidence type="ECO:0000313" key="2">
    <source>
        <dbReference type="Proteomes" id="UP000248706"/>
    </source>
</evidence>
<organism evidence="1 2">
    <name type="scientific">Thermogemmatispora tikiterensis</name>
    <dbReference type="NCBI Taxonomy" id="1825093"/>
    <lineage>
        <taxon>Bacteria</taxon>
        <taxon>Bacillati</taxon>
        <taxon>Chloroflexota</taxon>
        <taxon>Ktedonobacteria</taxon>
        <taxon>Thermogemmatisporales</taxon>
        <taxon>Thermogemmatisporaceae</taxon>
        <taxon>Thermogemmatispora</taxon>
    </lineage>
</organism>
<dbReference type="Proteomes" id="UP000248706">
    <property type="component" value="Unassembled WGS sequence"/>
</dbReference>
<dbReference type="RefSeq" id="WP_112431252.1">
    <property type="nucleotide sequence ID" value="NZ_MCIF01000002.1"/>
</dbReference>
<proteinExistence type="predicted"/>
<sequence>MEETLSELNLTVLANYCTLELQRARRHQPGDEGYCLELFRRAVEQQTDQAWTLLQQCLSETVRLWLRTHPGMGQALQHDSEENYVALTFSRFWQAVQEHPPEFPSLKAVLSYLHATLHGVIIDILRSYQRRQEIALPQPETSVLLNEEEEFDDEERSYTWESIQSLLPHERERRLAYLLYYCGLKPREIVLRCSDEFSDIKEIYRLNHNLIDRLRRNRERLRWLLGID</sequence>
<dbReference type="AlphaFoldDB" id="A0A328VHC1"/>
<dbReference type="OrthoDB" id="149090at2"/>
<evidence type="ECO:0008006" key="3">
    <source>
        <dbReference type="Google" id="ProtNLM"/>
    </source>
</evidence>
<evidence type="ECO:0000313" key="1">
    <source>
        <dbReference type="EMBL" id="RAQ97126.1"/>
    </source>
</evidence>
<protein>
    <recommendedName>
        <fullName evidence="3">RNA polymerase sigma-70 region 2 domain-containing protein</fullName>
    </recommendedName>
</protein>